<dbReference type="Proteomes" id="UP000614287">
    <property type="component" value="Unassembled WGS sequence"/>
</dbReference>
<dbReference type="AlphaFoldDB" id="A0A8J3CH18"/>
<comment type="catalytic activity">
    <reaction evidence="9 11">
        <text>L-aspartyl-tRNA(Asn) + L-glutamine + ATP + H2O = L-asparaginyl-tRNA(Asn) + L-glutamate + ADP + phosphate + 2 H(+)</text>
        <dbReference type="Rhea" id="RHEA:14513"/>
        <dbReference type="Rhea" id="RHEA-COMP:9674"/>
        <dbReference type="Rhea" id="RHEA-COMP:9677"/>
        <dbReference type="ChEBI" id="CHEBI:15377"/>
        <dbReference type="ChEBI" id="CHEBI:15378"/>
        <dbReference type="ChEBI" id="CHEBI:29985"/>
        <dbReference type="ChEBI" id="CHEBI:30616"/>
        <dbReference type="ChEBI" id="CHEBI:43474"/>
        <dbReference type="ChEBI" id="CHEBI:58359"/>
        <dbReference type="ChEBI" id="CHEBI:78515"/>
        <dbReference type="ChEBI" id="CHEBI:78516"/>
        <dbReference type="ChEBI" id="CHEBI:456216"/>
    </reaction>
</comment>
<evidence type="ECO:0000256" key="4">
    <source>
        <dbReference type="ARBA" id="ARBA00022598"/>
    </source>
</evidence>
<dbReference type="NCBIfam" id="NF004014">
    <property type="entry name" value="PRK05477.1-4"/>
    <property type="match status" value="1"/>
</dbReference>
<evidence type="ECO:0000256" key="8">
    <source>
        <dbReference type="ARBA" id="ARBA00024799"/>
    </source>
</evidence>
<evidence type="ECO:0000256" key="5">
    <source>
        <dbReference type="ARBA" id="ARBA00022741"/>
    </source>
</evidence>
<protein>
    <recommendedName>
        <fullName evidence="3 11">Aspartyl/glutamyl-tRNA(Asn/Gln) amidotransferase subunit B</fullName>
        <shortName evidence="11">Asp/Glu-ADT subunit B</shortName>
        <ecNumber evidence="11">6.3.5.-</ecNumber>
    </recommendedName>
</protein>
<dbReference type="InterPro" id="IPR018027">
    <property type="entry name" value="Asn/Gln_amidotransferase"/>
</dbReference>
<evidence type="ECO:0000256" key="9">
    <source>
        <dbReference type="ARBA" id="ARBA00047380"/>
    </source>
</evidence>
<keyword evidence="5 11" id="KW-0547">Nucleotide-binding</keyword>
<dbReference type="SUPFAM" id="SSF89095">
    <property type="entry name" value="GatB/YqeY motif"/>
    <property type="match status" value="1"/>
</dbReference>
<dbReference type="PANTHER" id="PTHR11659:SF0">
    <property type="entry name" value="GLUTAMYL-TRNA(GLN) AMIDOTRANSFERASE SUBUNIT B, MITOCHONDRIAL"/>
    <property type="match status" value="1"/>
</dbReference>
<dbReference type="NCBIfam" id="NF004012">
    <property type="entry name" value="PRK05477.1-2"/>
    <property type="match status" value="1"/>
</dbReference>
<keyword evidence="7 11" id="KW-0648">Protein biosynthesis</keyword>
<proteinExistence type="inferred from homology"/>
<accession>A0A8J3CH18</accession>
<dbReference type="HAMAP" id="MF_00121">
    <property type="entry name" value="GatB"/>
    <property type="match status" value="1"/>
</dbReference>
<organism evidence="13 14">
    <name type="scientific">Formosimonas limnophila</name>
    <dbReference type="NCBI Taxonomy" id="1384487"/>
    <lineage>
        <taxon>Bacteria</taxon>
        <taxon>Pseudomonadati</taxon>
        <taxon>Pseudomonadota</taxon>
        <taxon>Betaproteobacteria</taxon>
        <taxon>Burkholderiales</taxon>
        <taxon>Burkholderiaceae</taxon>
        <taxon>Formosimonas</taxon>
    </lineage>
</organism>
<dbReference type="GO" id="GO:0006412">
    <property type="term" value="P:translation"/>
    <property type="evidence" value="ECO:0007669"/>
    <property type="project" value="UniProtKB-UniRule"/>
</dbReference>
<dbReference type="EMBL" id="BMZG01000005">
    <property type="protein sequence ID" value="GHA72332.1"/>
    <property type="molecule type" value="Genomic_DNA"/>
</dbReference>
<dbReference type="SUPFAM" id="SSF55931">
    <property type="entry name" value="Glutamine synthetase/guanido kinase"/>
    <property type="match status" value="1"/>
</dbReference>
<dbReference type="PANTHER" id="PTHR11659">
    <property type="entry name" value="GLUTAMYL-TRNA GLN AMIDOTRANSFERASE SUBUNIT B MITOCHONDRIAL AND PROKARYOTIC PET112-RELATED"/>
    <property type="match status" value="1"/>
</dbReference>
<keyword evidence="6 11" id="KW-0067">ATP-binding</keyword>
<dbReference type="InterPro" id="IPR003789">
    <property type="entry name" value="Asn/Gln_tRNA_amidoTrase-B-like"/>
</dbReference>
<evidence type="ECO:0000313" key="14">
    <source>
        <dbReference type="Proteomes" id="UP000614287"/>
    </source>
</evidence>
<evidence type="ECO:0000256" key="10">
    <source>
        <dbReference type="ARBA" id="ARBA00047913"/>
    </source>
</evidence>
<dbReference type="InterPro" id="IPR017958">
    <property type="entry name" value="Gln-tRNA_amidoTrfase_suB_CS"/>
</dbReference>
<dbReference type="PROSITE" id="PS01234">
    <property type="entry name" value="GATB"/>
    <property type="match status" value="1"/>
</dbReference>
<gene>
    <name evidence="11 13" type="primary">gatB</name>
    <name evidence="13" type="ORF">GCM10009007_11640</name>
</gene>
<dbReference type="NCBIfam" id="NF004015">
    <property type="entry name" value="PRK05477.1-5"/>
    <property type="match status" value="1"/>
</dbReference>
<dbReference type="GO" id="GO:0050567">
    <property type="term" value="F:glutaminyl-tRNA synthase (glutamine-hydrolyzing) activity"/>
    <property type="evidence" value="ECO:0007669"/>
    <property type="project" value="UniProtKB-UniRule"/>
</dbReference>
<dbReference type="InterPro" id="IPR004413">
    <property type="entry name" value="GatB"/>
</dbReference>
<dbReference type="Gene3D" id="1.10.150.380">
    <property type="entry name" value="GatB domain, N-terminal subdomain"/>
    <property type="match status" value="1"/>
</dbReference>
<keyword evidence="4 11" id="KW-0436">Ligase</keyword>
<evidence type="ECO:0000256" key="11">
    <source>
        <dbReference type="HAMAP-Rule" id="MF_00121"/>
    </source>
</evidence>
<evidence type="ECO:0000256" key="2">
    <source>
        <dbReference type="ARBA" id="ARBA00011123"/>
    </source>
</evidence>
<evidence type="ECO:0000259" key="12">
    <source>
        <dbReference type="SMART" id="SM00845"/>
    </source>
</evidence>
<comment type="function">
    <text evidence="8 11">Allows the formation of correctly charged Asn-tRNA(Asn) or Gln-tRNA(Gln) through the transamidation of misacylated Asp-tRNA(Asn) or Glu-tRNA(Gln) in organisms which lack either or both of asparaginyl-tRNA or glutaminyl-tRNA synthetases. The reaction takes place in the presence of glutamine and ATP through an activated phospho-Asp-tRNA(Asn) or phospho-Glu-tRNA(Gln).</text>
</comment>
<dbReference type="InterPro" id="IPR006075">
    <property type="entry name" value="Asn/Gln-tRNA_Trfase_suB/E_cat"/>
</dbReference>
<dbReference type="InterPro" id="IPR017959">
    <property type="entry name" value="Asn/Gln-tRNA_amidoTrfase_suB/E"/>
</dbReference>
<evidence type="ECO:0000256" key="6">
    <source>
        <dbReference type="ARBA" id="ARBA00022840"/>
    </source>
</evidence>
<dbReference type="SMART" id="SM00845">
    <property type="entry name" value="GatB_Yqey"/>
    <property type="match status" value="1"/>
</dbReference>
<evidence type="ECO:0000256" key="1">
    <source>
        <dbReference type="ARBA" id="ARBA00005306"/>
    </source>
</evidence>
<comment type="subunit">
    <text evidence="2 11">Heterotrimer of A, B and C subunits.</text>
</comment>
<dbReference type="InterPro" id="IPR023168">
    <property type="entry name" value="GatB_Yqey_C_2"/>
</dbReference>
<dbReference type="FunFam" id="1.10.10.410:FF:000001">
    <property type="entry name" value="Aspartyl/glutamyl-tRNA(Asn/Gln) amidotransferase subunit B"/>
    <property type="match status" value="1"/>
</dbReference>
<comment type="catalytic activity">
    <reaction evidence="10 11">
        <text>L-glutamyl-tRNA(Gln) + L-glutamine + ATP + H2O = L-glutaminyl-tRNA(Gln) + L-glutamate + ADP + phosphate + H(+)</text>
        <dbReference type="Rhea" id="RHEA:17521"/>
        <dbReference type="Rhea" id="RHEA-COMP:9681"/>
        <dbReference type="Rhea" id="RHEA-COMP:9684"/>
        <dbReference type="ChEBI" id="CHEBI:15377"/>
        <dbReference type="ChEBI" id="CHEBI:15378"/>
        <dbReference type="ChEBI" id="CHEBI:29985"/>
        <dbReference type="ChEBI" id="CHEBI:30616"/>
        <dbReference type="ChEBI" id="CHEBI:43474"/>
        <dbReference type="ChEBI" id="CHEBI:58359"/>
        <dbReference type="ChEBI" id="CHEBI:78520"/>
        <dbReference type="ChEBI" id="CHEBI:78521"/>
        <dbReference type="ChEBI" id="CHEBI:456216"/>
    </reaction>
</comment>
<dbReference type="Pfam" id="PF02934">
    <property type="entry name" value="GatB_N"/>
    <property type="match status" value="1"/>
</dbReference>
<reference evidence="13" key="2">
    <citation type="submission" date="2020-09" db="EMBL/GenBank/DDBJ databases">
        <authorList>
            <person name="Sun Q."/>
            <person name="Kim S."/>
        </authorList>
    </citation>
    <scope>NUCLEOTIDE SEQUENCE</scope>
    <source>
        <strain evidence="13">KCTC 32501</strain>
    </source>
</reference>
<dbReference type="InterPro" id="IPR042114">
    <property type="entry name" value="GatB_C_1"/>
</dbReference>
<dbReference type="RefSeq" id="WP_189492951.1">
    <property type="nucleotide sequence ID" value="NZ_BMZG01000005.1"/>
</dbReference>
<comment type="caution">
    <text evidence="13">The sequence shown here is derived from an EMBL/GenBank/DDBJ whole genome shotgun (WGS) entry which is preliminary data.</text>
</comment>
<keyword evidence="14" id="KW-1185">Reference proteome</keyword>
<evidence type="ECO:0000313" key="13">
    <source>
        <dbReference type="EMBL" id="GHA72332.1"/>
    </source>
</evidence>
<sequence>MSWEVIIGLETHAQLSTQSKIFSGSSTTYGAEANTQAAAIDLALPGVLPVLNRTAVEKAIAFGLAIGADVAPVSVFDRKNYFYPDLPKGYQISQLHLPVVSGGTLSIMVDDKTPYRKTVQLTRAHLEEDAGKSNHELFDNESGIDLNRAGTPLLEIVTEPVMYSAKEAVAYAKALHALVVWLGVCDGNMQEGSFRCDANVSVRRVGETKLGTRREIKNLNSFKFLEDAINYEISEQIRILEDGGSIVQATVLFDPNSGQTRVMRTKEDAHDYRYFPDPDLLPLVISDEWRERVRAAMPELPAALQQRLVSQYGLSEYDAEQMTQSKAHAEYFESAVAAMSQPDAKLVANWMMGDLAAALNRDEFELTHSPVSASRLAQLIARVQDSTLSNKLAKEVFAAIWMGEQADANDGQVDAIIEARGLKQVSDSGAIEAIVLEVMMANATIVDEYRAGKEKSFGFLVGQIMKASKGKANPAQVNEILLSKLKG</sequence>
<feature type="domain" description="Asn/Gln amidotransferase" evidence="12">
    <location>
        <begin position="330"/>
        <end position="485"/>
    </location>
</feature>
<name>A0A8J3CH18_9BURK</name>
<comment type="similarity">
    <text evidence="1 11">Belongs to the GatB/GatE family. GatB subfamily.</text>
</comment>
<reference evidence="13" key="1">
    <citation type="journal article" date="2014" name="Int. J. Syst. Evol. Microbiol.">
        <title>Complete genome sequence of Corynebacterium casei LMG S-19264T (=DSM 44701T), isolated from a smear-ripened cheese.</title>
        <authorList>
            <consortium name="US DOE Joint Genome Institute (JGI-PGF)"/>
            <person name="Walter F."/>
            <person name="Albersmeier A."/>
            <person name="Kalinowski J."/>
            <person name="Ruckert C."/>
        </authorList>
    </citation>
    <scope>NUCLEOTIDE SEQUENCE</scope>
    <source>
        <strain evidence="13">KCTC 32501</strain>
    </source>
</reference>
<dbReference type="NCBIfam" id="TIGR00133">
    <property type="entry name" value="gatB"/>
    <property type="match status" value="1"/>
</dbReference>
<evidence type="ECO:0000256" key="7">
    <source>
        <dbReference type="ARBA" id="ARBA00022917"/>
    </source>
</evidence>
<dbReference type="Gene3D" id="1.10.10.410">
    <property type="match status" value="1"/>
</dbReference>
<dbReference type="GO" id="GO:0070681">
    <property type="term" value="P:glutaminyl-tRNAGln biosynthesis via transamidation"/>
    <property type="evidence" value="ECO:0007669"/>
    <property type="project" value="TreeGrafter"/>
</dbReference>
<dbReference type="EC" id="6.3.5.-" evidence="11"/>
<dbReference type="Pfam" id="PF02637">
    <property type="entry name" value="GatB_Yqey"/>
    <property type="match status" value="1"/>
</dbReference>
<evidence type="ECO:0000256" key="3">
    <source>
        <dbReference type="ARBA" id="ARBA00016923"/>
    </source>
</evidence>
<dbReference type="GO" id="GO:0005524">
    <property type="term" value="F:ATP binding"/>
    <property type="evidence" value="ECO:0007669"/>
    <property type="project" value="UniProtKB-KW"/>
</dbReference>
<dbReference type="InterPro" id="IPR014746">
    <property type="entry name" value="Gln_synth/guanido_kin_cat_dom"/>
</dbReference>